<dbReference type="KEGG" id="ssub:CP968_15985"/>
<reference evidence="1" key="3">
    <citation type="submission" date="2020-09" db="EMBL/GenBank/DDBJ databases">
        <authorList>
            <person name="Sun Q."/>
            <person name="Ohkuma M."/>
        </authorList>
    </citation>
    <scope>NUCLEOTIDE SEQUENCE</scope>
    <source>
        <strain evidence="1">JCM 4834</strain>
    </source>
</reference>
<organism evidence="2 3">
    <name type="scientific">Streptomyces subrutilus</name>
    <dbReference type="NCBI Taxonomy" id="36818"/>
    <lineage>
        <taxon>Bacteria</taxon>
        <taxon>Bacillati</taxon>
        <taxon>Actinomycetota</taxon>
        <taxon>Actinomycetes</taxon>
        <taxon>Kitasatosporales</taxon>
        <taxon>Streptomycetaceae</taxon>
        <taxon>Streptomyces</taxon>
    </lineage>
</organism>
<dbReference type="Gene3D" id="3.90.330.10">
    <property type="entry name" value="Nitrile hydratase alpha /Thiocyanate hydrolase gamma"/>
    <property type="match status" value="1"/>
</dbReference>
<dbReference type="EMBL" id="CP023701">
    <property type="protein sequence ID" value="QEU79628.1"/>
    <property type="molecule type" value="Genomic_DNA"/>
</dbReference>
<evidence type="ECO:0008006" key="4">
    <source>
        <dbReference type="Google" id="ProtNLM"/>
    </source>
</evidence>
<reference evidence="2 3" key="2">
    <citation type="submission" date="2017-09" db="EMBL/GenBank/DDBJ databases">
        <authorList>
            <person name="Lee N."/>
            <person name="Cho B.-K."/>
        </authorList>
    </citation>
    <scope>NUCLEOTIDE SEQUENCE [LARGE SCALE GENOMIC DNA]</scope>
    <source>
        <strain evidence="2 3">ATCC 27467</strain>
    </source>
</reference>
<name>A0A5P2UKG5_9ACTN</name>
<evidence type="ECO:0000313" key="3">
    <source>
        <dbReference type="Proteomes" id="UP000326831"/>
    </source>
</evidence>
<keyword evidence="3" id="KW-1185">Reference proteome</keyword>
<dbReference type="GO" id="GO:0003824">
    <property type="term" value="F:catalytic activity"/>
    <property type="evidence" value="ECO:0007669"/>
    <property type="project" value="InterPro"/>
</dbReference>
<evidence type="ECO:0000313" key="1">
    <source>
        <dbReference type="EMBL" id="GGZ84694.1"/>
    </source>
</evidence>
<dbReference type="Proteomes" id="UP000326831">
    <property type="component" value="Chromosome"/>
</dbReference>
<accession>A0A5P2UKG5</accession>
<sequence>MALDPQQRAEFVNSYTRVLISAWSDEAFSAKLASEPRTALAEAGLELPAGAEVVIVTQAPEGHEQGNLDVQVDLWEKGLETGRYEFHIPATPTVDAVELSEGDLSDVAAGVLDACNYCCCPCCCCT</sequence>
<dbReference type="GO" id="GO:0046914">
    <property type="term" value="F:transition metal ion binding"/>
    <property type="evidence" value="ECO:0007669"/>
    <property type="project" value="InterPro"/>
</dbReference>
<evidence type="ECO:0000313" key="2">
    <source>
        <dbReference type="EMBL" id="QEU79628.1"/>
    </source>
</evidence>
<proteinExistence type="predicted"/>
<dbReference type="SUPFAM" id="SSF56209">
    <property type="entry name" value="Nitrile hydratase alpha chain"/>
    <property type="match status" value="1"/>
</dbReference>
<dbReference type="InterPro" id="IPR036648">
    <property type="entry name" value="CN_Hdrase_a/SCN_Hdrase_g_sf"/>
</dbReference>
<reference evidence="1" key="1">
    <citation type="journal article" date="2014" name="Int. J. Syst. Evol. Microbiol.">
        <title>Complete genome sequence of Corynebacterium casei LMG S-19264T (=DSM 44701T), isolated from a smear-ripened cheese.</title>
        <authorList>
            <consortium name="US DOE Joint Genome Institute (JGI-PGF)"/>
            <person name="Walter F."/>
            <person name="Albersmeier A."/>
            <person name="Kalinowski J."/>
            <person name="Ruckert C."/>
        </authorList>
    </citation>
    <scope>NUCLEOTIDE SEQUENCE</scope>
    <source>
        <strain evidence="1">JCM 4834</strain>
    </source>
</reference>
<dbReference type="EMBL" id="BMVX01000022">
    <property type="protein sequence ID" value="GGZ84694.1"/>
    <property type="molecule type" value="Genomic_DNA"/>
</dbReference>
<dbReference type="OrthoDB" id="3402375at2"/>
<gene>
    <name evidence="2" type="ORF">CP968_15985</name>
    <name evidence="1" type="ORF">GCM10010371_50640</name>
</gene>
<protein>
    <recommendedName>
        <fullName evidence="4">NHLP leader peptide family natural product</fullName>
    </recommendedName>
</protein>
<dbReference type="RefSeq" id="WP_150518645.1">
    <property type="nucleotide sequence ID" value="NZ_BMVX01000022.1"/>
</dbReference>
<dbReference type="AlphaFoldDB" id="A0A5P2UKG5"/>
<dbReference type="Proteomes" id="UP000634660">
    <property type="component" value="Unassembled WGS sequence"/>
</dbReference>